<name>A0A7H0FXM4_9GAMM</name>
<dbReference type="PANTHER" id="PTHR30386">
    <property type="entry name" value="MEMBRANE FUSION SUBUNIT OF EMRAB-TOLC MULTIDRUG EFFLUX PUMP"/>
    <property type="match status" value="1"/>
</dbReference>
<dbReference type="SUPFAM" id="SSF111369">
    <property type="entry name" value="HlyD-like secretion proteins"/>
    <property type="match status" value="2"/>
</dbReference>
<dbReference type="RefSeq" id="WP_187712229.1">
    <property type="nucleotide sequence ID" value="NZ_CP060820.1"/>
</dbReference>
<gene>
    <name evidence="5" type="ORF">H8B22_00535</name>
</gene>
<dbReference type="Gene3D" id="1.10.287.470">
    <property type="entry name" value="Helix hairpin bin"/>
    <property type="match status" value="1"/>
</dbReference>
<dbReference type="Pfam" id="PF25917">
    <property type="entry name" value="BSH_RND"/>
    <property type="match status" value="1"/>
</dbReference>
<dbReference type="AlphaFoldDB" id="A0A7H0FXM4"/>
<evidence type="ECO:0000256" key="2">
    <source>
        <dbReference type="SAM" id="SignalP"/>
    </source>
</evidence>
<evidence type="ECO:0000259" key="4">
    <source>
        <dbReference type="Pfam" id="PF25954"/>
    </source>
</evidence>
<organism evidence="5 6">
    <name type="scientific">Agrilutibacter terrestris</name>
    <dbReference type="NCBI Taxonomy" id="2865112"/>
    <lineage>
        <taxon>Bacteria</taxon>
        <taxon>Pseudomonadati</taxon>
        <taxon>Pseudomonadota</taxon>
        <taxon>Gammaproteobacteria</taxon>
        <taxon>Lysobacterales</taxon>
        <taxon>Lysobacteraceae</taxon>
        <taxon>Agrilutibacter</taxon>
    </lineage>
</organism>
<feature type="signal peptide" evidence="2">
    <location>
        <begin position="1"/>
        <end position="19"/>
    </location>
</feature>
<dbReference type="EMBL" id="CP060820">
    <property type="protein sequence ID" value="QNP40790.1"/>
    <property type="molecule type" value="Genomic_DNA"/>
</dbReference>
<feature type="chain" id="PRO_5029014995" evidence="2">
    <location>
        <begin position="20"/>
        <end position="362"/>
    </location>
</feature>
<feature type="domain" description="CusB-like beta-barrel" evidence="4">
    <location>
        <begin position="248"/>
        <end position="340"/>
    </location>
</feature>
<protein>
    <submittedName>
        <fullName evidence="5">HlyD family secretion protein</fullName>
    </submittedName>
</protein>
<dbReference type="Gene3D" id="2.40.50.100">
    <property type="match status" value="1"/>
</dbReference>
<keyword evidence="2" id="KW-0732">Signal</keyword>
<dbReference type="PANTHER" id="PTHR30386:SF24">
    <property type="entry name" value="MULTIDRUG RESISTANCE EFFLUX PUMP"/>
    <property type="match status" value="1"/>
</dbReference>
<evidence type="ECO:0000313" key="6">
    <source>
        <dbReference type="Proteomes" id="UP000516018"/>
    </source>
</evidence>
<accession>A0A7H0FXM4</accession>
<dbReference type="GO" id="GO:0055085">
    <property type="term" value="P:transmembrane transport"/>
    <property type="evidence" value="ECO:0007669"/>
    <property type="project" value="InterPro"/>
</dbReference>
<proteinExistence type="inferred from homology"/>
<evidence type="ECO:0000313" key="5">
    <source>
        <dbReference type="EMBL" id="QNP40790.1"/>
    </source>
</evidence>
<evidence type="ECO:0000256" key="1">
    <source>
        <dbReference type="ARBA" id="ARBA00009477"/>
    </source>
</evidence>
<dbReference type="Pfam" id="PF25954">
    <property type="entry name" value="Beta-barrel_RND_2"/>
    <property type="match status" value="1"/>
</dbReference>
<feature type="domain" description="Multidrug resistance protein MdtA-like barrel-sandwich hybrid" evidence="3">
    <location>
        <begin position="49"/>
        <end position="243"/>
    </location>
</feature>
<reference evidence="5 6" key="1">
    <citation type="submission" date="2020-08" db="EMBL/GenBank/DDBJ databases">
        <title>Lysobacter sp. II4 sp. nov., isolated from soil.</title>
        <authorList>
            <person name="Woo C.Y."/>
            <person name="Kim J."/>
        </authorList>
    </citation>
    <scope>NUCLEOTIDE SEQUENCE [LARGE SCALE GENOMIC DNA]</scope>
    <source>
        <strain evidence="5 6">II4</strain>
    </source>
</reference>
<dbReference type="Proteomes" id="UP000516018">
    <property type="component" value="Chromosome"/>
</dbReference>
<dbReference type="KEGG" id="lsx:H8B22_00535"/>
<evidence type="ECO:0000259" key="3">
    <source>
        <dbReference type="Pfam" id="PF25917"/>
    </source>
</evidence>
<sequence>MKLRSASIAGVLAAIGATAAAGGLIAPGGIVQAWDSHYTDNAYVRGDITQISPKVSGYIVDVPVRDNQQVAAGDILFRIDDRDYRARLAQTQAALATRRAAIGNLDAQISLQRAVIRQADAAAGEATTEAARSARDAVRAEKLAGEQLIAASQFDQLASSAQVAAARVTEMLANSAAARQRIAVLESQRPQLRADILAAEATVTLAELDVESTVVRAPVGGRVSERAARVGQFVKTGAQLIALVPRELWVVANFKETQLKGMQAGDTVEIGIDAVPGATFHGRLDSLSPASGAQFALLPPDNATGNFTRVVQRVPVRIALLDNQSQLDHLRPGMSATARVDIDASRRIPATTSSATSIEVSR</sequence>
<comment type="similarity">
    <text evidence="1">Belongs to the membrane fusion protein (MFP) (TC 8.A.1) family.</text>
</comment>
<keyword evidence="6" id="KW-1185">Reference proteome</keyword>
<dbReference type="InterPro" id="IPR050739">
    <property type="entry name" value="MFP"/>
</dbReference>
<dbReference type="InterPro" id="IPR058792">
    <property type="entry name" value="Beta-barrel_RND_2"/>
</dbReference>
<dbReference type="InterPro" id="IPR058625">
    <property type="entry name" value="MdtA-like_BSH"/>
</dbReference>
<dbReference type="Gene3D" id="2.40.30.170">
    <property type="match status" value="1"/>
</dbReference>